<dbReference type="AlphaFoldDB" id="A0A024QCI6"/>
<dbReference type="NCBIfam" id="TIGR01143">
    <property type="entry name" value="murF"/>
    <property type="match status" value="1"/>
</dbReference>
<evidence type="ECO:0000256" key="6">
    <source>
        <dbReference type="ARBA" id="ARBA00022960"/>
    </source>
</evidence>
<feature type="domain" description="Mur ligase N-terminal catalytic" evidence="12">
    <location>
        <begin position="24"/>
        <end position="100"/>
    </location>
</feature>
<comment type="function">
    <text evidence="10 11">Involved in cell wall formation. Catalyzes the final step in the synthesis of UDP-N-acetylmuramoyl-pentapeptide, the precursor of murein.</text>
</comment>
<evidence type="ECO:0000256" key="7">
    <source>
        <dbReference type="ARBA" id="ARBA00022984"/>
    </source>
</evidence>
<dbReference type="GO" id="GO:0008360">
    <property type="term" value="P:regulation of cell shape"/>
    <property type="evidence" value="ECO:0007669"/>
    <property type="project" value="UniProtKB-KW"/>
</dbReference>
<dbReference type="Pfam" id="PF08245">
    <property type="entry name" value="Mur_ligase_M"/>
    <property type="match status" value="1"/>
</dbReference>
<name>A0A024QCI6_9BACI</name>
<keyword evidence="1 10" id="KW-0963">Cytoplasm</keyword>
<reference evidence="16" key="2">
    <citation type="submission" date="2014-05" db="EMBL/GenBank/DDBJ databases">
        <title>Draft genome sequence of Virgibacillus massiliensis Vm-5.</title>
        <authorList>
            <person name="Khelaifia S."/>
            <person name="Croce O."/>
            <person name="Lagier J.C."/>
            <person name="Raoult D."/>
        </authorList>
    </citation>
    <scope>NUCLEOTIDE SEQUENCE [LARGE SCALE GENOMIC DNA]</scope>
    <source>
        <strain evidence="16">Vm-5</strain>
    </source>
</reference>
<dbReference type="GO" id="GO:0005737">
    <property type="term" value="C:cytoplasm"/>
    <property type="evidence" value="ECO:0007669"/>
    <property type="project" value="UniProtKB-SubCell"/>
</dbReference>
<feature type="binding site" evidence="10">
    <location>
        <begin position="113"/>
        <end position="119"/>
    </location>
    <ligand>
        <name>ATP</name>
        <dbReference type="ChEBI" id="CHEBI:30616"/>
    </ligand>
</feature>
<dbReference type="SUPFAM" id="SSF53623">
    <property type="entry name" value="MurD-like peptide ligases, catalytic domain"/>
    <property type="match status" value="1"/>
</dbReference>
<dbReference type="EMBL" id="CCDP010000001">
    <property type="protein sequence ID" value="CDQ40209.1"/>
    <property type="molecule type" value="Genomic_DNA"/>
</dbReference>
<keyword evidence="5 10" id="KW-0067">ATP-binding</keyword>
<evidence type="ECO:0000256" key="8">
    <source>
        <dbReference type="ARBA" id="ARBA00023306"/>
    </source>
</evidence>
<evidence type="ECO:0000256" key="1">
    <source>
        <dbReference type="ARBA" id="ARBA00022490"/>
    </source>
</evidence>
<evidence type="ECO:0000259" key="12">
    <source>
        <dbReference type="Pfam" id="PF01225"/>
    </source>
</evidence>
<dbReference type="GO" id="GO:0009252">
    <property type="term" value="P:peptidoglycan biosynthetic process"/>
    <property type="evidence" value="ECO:0007669"/>
    <property type="project" value="UniProtKB-UniRule"/>
</dbReference>
<dbReference type="InterPro" id="IPR004101">
    <property type="entry name" value="Mur_ligase_C"/>
</dbReference>
<dbReference type="GO" id="GO:0047480">
    <property type="term" value="F:UDP-N-acetylmuramoyl-tripeptide-D-alanyl-D-alanine ligase activity"/>
    <property type="evidence" value="ECO:0007669"/>
    <property type="project" value="UniProtKB-UniRule"/>
</dbReference>
<dbReference type="STRING" id="1462526.BN990_02528"/>
<dbReference type="OrthoDB" id="9801978at2"/>
<evidence type="ECO:0000256" key="5">
    <source>
        <dbReference type="ARBA" id="ARBA00022840"/>
    </source>
</evidence>
<dbReference type="HAMAP" id="MF_02019">
    <property type="entry name" value="MurF"/>
    <property type="match status" value="1"/>
</dbReference>
<dbReference type="InterPro" id="IPR051046">
    <property type="entry name" value="MurCDEF_CellWall_CoF430Synth"/>
</dbReference>
<dbReference type="InterPro" id="IPR000713">
    <property type="entry name" value="Mur_ligase_N"/>
</dbReference>
<dbReference type="EC" id="6.3.2.10" evidence="10 11"/>
<evidence type="ECO:0000256" key="4">
    <source>
        <dbReference type="ARBA" id="ARBA00022741"/>
    </source>
</evidence>
<organism evidence="15 16">
    <name type="scientific">Virgibacillus massiliensis</name>
    <dbReference type="NCBI Taxonomy" id="1462526"/>
    <lineage>
        <taxon>Bacteria</taxon>
        <taxon>Bacillati</taxon>
        <taxon>Bacillota</taxon>
        <taxon>Bacilli</taxon>
        <taxon>Bacillales</taxon>
        <taxon>Bacillaceae</taxon>
        <taxon>Virgibacillus</taxon>
    </lineage>
</organism>
<keyword evidence="9 10" id="KW-0961">Cell wall biogenesis/degradation</keyword>
<keyword evidence="7 10" id="KW-0573">Peptidoglycan synthesis</keyword>
<gene>
    <name evidence="10 15" type="primary">murF</name>
    <name evidence="15" type="ORF">BN990_02528</name>
</gene>
<keyword evidence="8 10" id="KW-0131">Cell cycle</keyword>
<evidence type="ECO:0000256" key="2">
    <source>
        <dbReference type="ARBA" id="ARBA00022598"/>
    </source>
</evidence>
<dbReference type="UniPathway" id="UPA00219"/>
<dbReference type="Proteomes" id="UP000028875">
    <property type="component" value="Unassembled WGS sequence"/>
</dbReference>
<comment type="caution">
    <text evidence="15">The sequence shown here is derived from an EMBL/GenBank/DDBJ whole genome shotgun (WGS) entry which is preliminary data.</text>
</comment>
<dbReference type="InterPro" id="IPR005863">
    <property type="entry name" value="UDP-N-AcMur_synth"/>
</dbReference>
<dbReference type="InterPro" id="IPR013221">
    <property type="entry name" value="Mur_ligase_cen"/>
</dbReference>
<evidence type="ECO:0000256" key="11">
    <source>
        <dbReference type="RuleBase" id="RU004136"/>
    </source>
</evidence>
<dbReference type="InterPro" id="IPR036565">
    <property type="entry name" value="Mur-like_cat_sf"/>
</dbReference>
<feature type="domain" description="Mur ligase C-terminal" evidence="13">
    <location>
        <begin position="313"/>
        <end position="440"/>
    </location>
</feature>
<dbReference type="Pfam" id="PF02875">
    <property type="entry name" value="Mur_ligase_C"/>
    <property type="match status" value="1"/>
</dbReference>
<dbReference type="PANTHER" id="PTHR43024">
    <property type="entry name" value="UDP-N-ACETYLMURAMOYL-TRIPEPTIDE--D-ALANYL-D-ALANINE LIGASE"/>
    <property type="match status" value="1"/>
</dbReference>
<reference evidence="15 16" key="1">
    <citation type="submission" date="2014-03" db="EMBL/GenBank/DDBJ databases">
        <authorList>
            <person name="Urmite Genomes U."/>
        </authorList>
    </citation>
    <scope>NUCLEOTIDE SEQUENCE [LARGE SCALE GENOMIC DNA]</scope>
    <source>
        <strain evidence="15 16">Vm-5</strain>
    </source>
</reference>
<keyword evidence="4 10" id="KW-0547">Nucleotide-binding</keyword>
<dbReference type="GO" id="GO:0071555">
    <property type="term" value="P:cell wall organization"/>
    <property type="evidence" value="ECO:0007669"/>
    <property type="project" value="UniProtKB-KW"/>
</dbReference>
<evidence type="ECO:0000313" key="15">
    <source>
        <dbReference type="EMBL" id="CDQ40209.1"/>
    </source>
</evidence>
<dbReference type="Pfam" id="PF01225">
    <property type="entry name" value="Mur_ligase"/>
    <property type="match status" value="1"/>
</dbReference>
<evidence type="ECO:0000256" key="3">
    <source>
        <dbReference type="ARBA" id="ARBA00022618"/>
    </source>
</evidence>
<dbReference type="Gene3D" id="3.90.190.20">
    <property type="entry name" value="Mur ligase, C-terminal domain"/>
    <property type="match status" value="1"/>
</dbReference>
<dbReference type="GO" id="GO:0005524">
    <property type="term" value="F:ATP binding"/>
    <property type="evidence" value="ECO:0007669"/>
    <property type="project" value="UniProtKB-UniRule"/>
</dbReference>
<evidence type="ECO:0000259" key="14">
    <source>
        <dbReference type="Pfam" id="PF08245"/>
    </source>
</evidence>
<dbReference type="eggNOG" id="COG0770">
    <property type="taxonomic scope" value="Bacteria"/>
</dbReference>
<feature type="domain" description="Mur ligase central" evidence="14">
    <location>
        <begin position="111"/>
        <end position="290"/>
    </location>
</feature>
<evidence type="ECO:0000256" key="10">
    <source>
        <dbReference type="HAMAP-Rule" id="MF_02019"/>
    </source>
</evidence>
<keyword evidence="2 10" id="KW-0436">Ligase</keyword>
<protein>
    <recommendedName>
        <fullName evidence="10 11">UDP-N-acetylmuramoyl-tripeptide--D-alanyl-D-alanine ligase</fullName>
        <ecNumber evidence="10 11">6.3.2.10</ecNumber>
    </recommendedName>
    <alternativeName>
        <fullName evidence="10">D-alanyl-D-alanine-adding enzyme</fullName>
    </alternativeName>
</protein>
<dbReference type="InterPro" id="IPR036615">
    <property type="entry name" value="Mur_ligase_C_dom_sf"/>
</dbReference>
<dbReference type="GO" id="GO:0008766">
    <property type="term" value="F:UDP-N-acetylmuramoylalanyl-D-glutamyl-2,6-diaminopimelate-D-alanyl-D-alanine ligase activity"/>
    <property type="evidence" value="ECO:0007669"/>
    <property type="project" value="RHEA"/>
</dbReference>
<dbReference type="SUPFAM" id="SSF53244">
    <property type="entry name" value="MurD-like peptide ligases, peptide-binding domain"/>
    <property type="match status" value="1"/>
</dbReference>
<evidence type="ECO:0000259" key="13">
    <source>
        <dbReference type="Pfam" id="PF02875"/>
    </source>
</evidence>
<keyword evidence="16" id="KW-1185">Reference proteome</keyword>
<dbReference type="Gene3D" id="3.40.1190.10">
    <property type="entry name" value="Mur-like, catalytic domain"/>
    <property type="match status" value="1"/>
</dbReference>
<comment type="subcellular location">
    <subcellularLocation>
        <location evidence="10 11">Cytoplasm</location>
    </subcellularLocation>
</comment>
<dbReference type="SUPFAM" id="SSF63418">
    <property type="entry name" value="MurE/MurF N-terminal domain"/>
    <property type="match status" value="1"/>
</dbReference>
<comment type="pathway">
    <text evidence="10 11">Cell wall biogenesis; peptidoglycan biosynthesis.</text>
</comment>
<keyword evidence="3 10" id="KW-0132">Cell division</keyword>
<sequence length="454" mass="51064">MMFTLEWLASFLQEFTGQLKNRSIDHVYTDSRLEKQNGLFIPIIGENFDGHDFAEQAIDNGATAILWDTTKKLPANIPSTFPVFKVDNTINALQQIAFHYRHEVNPTVIGITGSNGKTSTKDIVAAVMNRKYRTHFTDGNLNNHIGLPLTILTMPTNTEVLVLEMGMNNFGEIQTLSEIANPDYAVITNIGESHIEFLGSREGIAKAKLEITSGLAEEGQLIVDGDEALLQHVHHKRNVQTCGFHKNNQKRISSVQLKHQQTIFKLNDEPYTIPFLGEHHAKNAAFAILLGELLHIEKEEIQTAFSNMEKTAMRFEWITGRNEATLINDAYNASPTSMKAAIRVVKQLAHFQEKILVLGDVLELGEQSESYHRSIAEEITKPITKVFTFGNDAKYITEALKAKQMTDEILAMHYTSQDALVTDLNPYLNQNTVILFKASRGLRLEAIINQLIEY</sequence>
<dbReference type="PANTHER" id="PTHR43024:SF1">
    <property type="entry name" value="UDP-N-ACETYLMURAMOYL-TRIPEPTIDE--D-ALANYL-D-ALANINE LIGASE"/>
    <property type="match status" value="1"/>
</dbReference>
<dbReference type="GO" id="GO:0051301">
    <property type="term" value="P:cell division"/>
    <property type="evidence" value="ECO:0007669"/>
    <property type="project" value="UniProtKB-KW"/>
</dbReference>
<dbReference type="Gene3D" id="3.40.1390.10">
    <property type="entry name" value="MurE/MurF, N-terminal domain"/>
    <property type="match status" value="1"/>
</dbReference>
<proteinExistence type="inferred from homology"/>
<evidence type="ECO:0000313" key="16">
    <source>
        <dbReference type="Proteomes" id="UP000028875"/>
    </source>
</evidence>
<comment type="similarity">
    <text evidence="10">Belongs to the MurCDEF family. MurF subfamily.</text>
</comment>
<evidence type="ECO:0000256" key="9">
    <source>
        <dbReference type="ARBA" id="ARBA00023316"/>
    </source>
</evidence>
<dbReference type="InterPro" id="IPR035911">
    <property type="entry name" value="MurE/MurF_N"/>
</dbReference>
<comment type="catalytic activity">
    <reaction evidence="10 11">
        <text>D-alanyl-D-alanine + UDP-N-acetyl-alpha-D-muramoyl-L-alanyl-gamma-D-glutamyl-meso-2,6-diaminopimelate + ATP = UDP-N-acetyl-alpha-D-muramoyl-L-alanyl-gamma-D-glutamyl-meso-2,6-diaminopimeloyl-D-alanyl-D-alanine + ADP + phosphate + H(+)</text>
        <dbReference type="Rhea" id="RHEA:28374"/>
        <dbReference type="ChEBI" id="CHEBI:15378"/>
        <dbReference type="ChEBI" id="CHEBI:30616"/>
        <dbReference type="ChEBI" id="CHEBI:43474"/>
        <dbReference type="ChEBI" id="CHEBI:57822"/>
        <dbReference type="ChEBI" id="CHEBI:61386"/>
        <dbReference type="ChEBI" id="CHEBI:83905"/>
        <dbReference type="ChEBI" id="CHEBI:456216"/>
        <dbReference type="EC" id="6.3.2.10"/>
    </reaction>
</comment>
<keyword evidence="6 10" id="KW-0133">Cell shape</keyword>
<accession>A0A024QCI6</accession>